<dbReference type="AlphaFoldDB" id="A0A679FS09"/>
<name>A0A679FS09_9BACL</name>
<dbReference type="Proteomes" id="UP000501421">
    <property type="component" value="Chromosome"/>
</dbReference>
<dbReference type="EMBL" id="AP022557">
    <property type="protein sequence ID" value="BBW97057.1"/>
    <property type="molecule type" value="Genomic_DNA"/>
</dbReference>
<evidence type="ECO:0000313" key="1">
    <source>
        <dbReference type="EMBL" id="BBW97057.1"/>
    </source>
</evidence>
<dbReference type="RefSeq" id="WP_033843320.1">
    <property type="nucleotide sequence ID" value="NZ_AP022557.1"/>
</dbReference>
<gene>
    <name evidence="1" type="ORF">GsuE55_18900</name>
</gene>
<keyword evidence="2" id="KW-1185">Reference proteome</keyword>
<organism evidence="1 2">
    <name type="scientific">Geobacillus subterraneus</name>
    <dbReference type="NCBI Taxonomy" id="129338"/>
    <lineage>
        <taxon>Bacteria</taxon>
        <taxon>Bacillati</taxon>
        <taxon>Bacillota</taxon>
        <taxon>Bacilli</taxon>
        <taxon>Bacillales</taxon>
        <taxon>Anoxybacillaceae</taxon>
        <taxon>Geobacillus</taxon>
    </lineage>
</organism>
<sequence length="243" mass="28143">MAHHRSDRELQLQQKLIHYRSELIQWEQRWIELQQQLEKERLRTEYWRQKAKEWKTSVLNEYEQTIAVLQQELLRCQVALEEQAHQPASFTTDELRLHAFFRFSVMLPSHLEEPIWIIGDLIMDNIGTAAADIASICLTVTPKQAGSLSGKIASSSLSDPDQQPGWVFVHSDWQRFVREKGEYWIRPVAHRSLGPRESLIFPSFQIRVNHPLSAPLRVAATVYCAQSEQGIEAVNPLIIQPLS</sequence>
<reference evidence="2" key="1">
    <citation type="journal article" date="2020" name="Microbiol. Resour. Announc.">
        <title>Complete Genome Sequence of Geobacillus sp. Strain E55-1, Isolated from Mine Geyser in Japan.</title>
        <authorList>
            <person name="Miyazaki K."/>
            <person name="Hase E."/>
            <person name="Tokito N."/>
        </authorList>
    </citation>
    <scope>NUCLEOTIDE SEQUENCE [LARGE SCALE GENOMIC DNA]</scope>
    <source>
        <strain evidence="2">E55-1</strain>
    </source>
</reference>
<proteinExistence type="predicted"/>
<evidence type="ECO:0000313" key="2">
    <source>
        <dbReference type="Proteomes" id="UP000501421"/>
    </source>
</evidence>
<accession>A0A679FS09</accession>
<protein>
    <submittedName>
        <fullName evidence="1">Uncharacterized protein</fullName>
    </submittedName>
</protein>